<accession>A0A2C9K1K5</accession>
<evidence type="ECO:0000256" key="7">
    <source>
        <dbReference type="ARBA" id="ARBA00022840"/>
    </source>
</evidence>
<dbReference type="InterPro" id="IPR003593">
    <property type="entry name" value="AAA+_ATPase"/>
</dbReference>
<dbReference type="InterPro" id="IPR036640">
    <property type="entry name" value="ABC1_TM_sf"/>
</dbReference>
<dbReference type="PROSITE" id="PS00211">
    <property type="entry name" value="ABC_TRANSPORTER_1"/>
    <property type="match status" value="1"/>
</dbReference>
<dbReference type="GO" id="GO:0005524">
    <property type="term" value="F:ATP binding"/>
    <property type="evidence" value="ECO:0007669"/>
    <property type="project" value="UniProtKB-KW"/>
</dbReference>
<evidence type="ECO:0000256" key="11">
    <source>
        <dbReference type="ARBA" id="ARBA00023180"/>
    </source>
</evidence>
<dbReference type="FunFam" id="3.40.50.300:FF:000479">
    <property type="entry name" value="Multidrug resistance protein 1A"/>
    <property type="match status" value="1"/>
</dbReference>
<dbReference type="FunFam" id="1.20.1560.10:FF:000009">
    <property type="entry name" value="ABC transporter B family member 1"/>
    <property type="match status" value="1"/>
</dbReference>
<dbReference type="VEuPathDB" id="VectorBase:BGLB011677"/>
<feature type="transmembrane region" description="Helical" evidence="12">
    <location>
        <begin position="146"/>
        <end position="170"/>
    </location>
</feature>
<protein>
    <recommendedName>
        <fullName evidence="17">Bile salt export pump</fullName>
    </recommendedName>
</protein>
<evidence type="ECO:0000256" key="8">
    <source>
        <dbReference type="ARBA" id="ARBA00022967"/>
    </source>
</evidence>
<evidence type="ECO:0000256" key="2">
    <source>
        <dbReference type="ARBA" id="ARBA00007577"/>
    </source>
</evidence>
<dbReference type="GO" id="GO:0140359">
    <property type="term" value="F:ABC-type transporter activity"/>
    <property type="evidence" value="ECO:0007669"/>
    <property type="project" value="InterPro"/>
</dbReference>
<keyword evidence="5" id="KW-0677">Repeat</keyword>
<keyword evidence="11" id="KW-0325">Glycoprotein</keyword>
<dbReference type="GO" id="GO:0016887">
    <property type="term" value="F:ATP hydrolysis activity"/>
    <property type="evidence" value="ECO:0007669"/>
    <property type="project" value="InterPro"/>
</dbReference>
<feature type="transmembrane region" description="Helical" evidence="12">
    <location>
        <begin position="190"/>
        <end position="213"/>
    </location>
</feature>
<evidence type="ECO:0000256" key="12">
    <source>
        <dbReference type="SAM" id="Phobius"/>
    </source>
</evidence>
<evidence type="ECO:0000256" key="3">
    <source>
        <dbReference type="ARBA" id="ARBA00022448"/>
    </source>
</evidence>
<keyword evidence="3" id="KW-0813">Transport</keyword>
<dbReference type="Proteomes" id="UP000076420">
    <property type="component" value="Unassembled WGS sequence"/>
</dbReference>
<dbReference type="PANTHER" id="PTHR24221">
    <property type="entry name" value="ATP-BINDING CASSETTE SUB-FAMILY B"/>
    <property type="match status" value="1"/>
</dbReference>
<dbReference type="PROSITE" id="PS50893">
    <property type="entry name" value="ABC_TRANSPORTER_2"/>
    <property type="match status" value="1"/>
</dbReference>
<organism evidence="15 16">
    <name type="scientific">Biomphalaria glabrata</name>
    <name type="common">Bloodfluke planorb</name>
    <name type="synonym">Freshwater snail</name>
    <dbReference type="NCBI Taxonomy" id="6526"/>
    <lineage>
        <taxon>Eukaryota</taxon>
        <taxon>Metazoa</taxon>
        <taxon>Spiralia</taxon>
        <taxon>Lophotrochozoa</taxon>
        <taxon>Mollusca</taxon>
        <taxon>Gastropoda</taxon>
        <taxon>Heterobranchia</taxon>
        <taxon>Euthyneura</taxon>
        <taxon>Panpulmonata</taxon>
        <taxon>Hygrophila</taxon>
        <taxon>Lymnaeoidea</taxon>
        <taxon>Planorbidae</taxon>
        <taxon>Biomphalaria</taxon>
    </lineage>
</organism>
<dbReference type="KEGG" id="bgt:106077967"/>
<keyword evidence="10 12" id="KW-0472">Membrane</keyword>
<dbReference type="Gene3D" id="3.40.50.300">
    <property type="entry name" value="P-loop containing nucleotide triphosphate hydrolases"/>
    <property type="match status" value="1"/>
</dbReference>
<evidence type="ECO:0000313" key="15">
    <source>
        <dbReference type="EnsemblMetazoa" id="BGLB011677-PB"/>
    </source>
</evidence>
<keyword evidence="8" id="KW-1278">Translocase</keyword>
<proteinExistence type="inferred from homology"/>
<feature type="domain" description="ABC transmembrane type-1" evidence="14">
    <location>
        <begin position="150"/>
        <end position="424"/>
    </location>
</feature>
<dbReference type="STRING" id="6526.A0A2C9K1K5"/>
<dbReference type="Pfam" id="PF00005">
    <property type="entry name" value="ABC_tran"/>
    <property type="match status" value="1"/>
</dbReference>
<dbReference type="SUPFAM" id="SSF90123">
    <property type="entry name" value="ABC transporter transmembrane region"/>
    <property type="match status" value="1"/>
</dbReference>
<sequence>MKVVNIPHKRRNCQTSKRSPPVTFPKMTIKISGLNLLSKRANLICDELIIYSFVLHQLIMSTSFNSHAILKTNNNVCILYGRETSHSKEEEDEESVDEKSNEKLTSQGAYKDLKQQKSIVEEKKEEKEKLPDAPFSRLIKMNAPEWHFILLGCFSSIFNGGVQPAFSVIFSRILGVFAESEDEQEYWIRIYSLILVGLGVISLITFFLQGYMFGRSGEALTRRLREMTFKAMLKQVHIFLFLYKTRLQRQFVTGVRLATFLMGFSNMGVAIIISFIYGWQLTLLILGFMPFIVLGGMMEVMLLAGQAGKNKEALEESGKVAVESIENIRTVASLSKEWAFYLLYKEKLGKPHKQAIKKAVLVGLTYAFSQAIIYFVYAAAFVLGAYLIREKEMKFDEVFLVFGAIVFGAMGLGNAMAFAPDAGKAKTSAQHILHLLDSKPSLDYSSPDGLKLKDSCEAEIKFEEVTFRYPTRPTVQVAQGLTFSVRPGETLALVGSSGCGKSTSVQLIERFYDVESGSVKLANTDVRQINLQWLRSQIGIVSQEPVLFDRSIAENIAYGDNSRVVTMQEIIEAARGANIHEFISSLPDGYETNVGAKGTQLSGGQKQRVAIARALVRNPKILLLDEATSALDTESEKIVQEALDKARQGRTSIVIAHRLSTIKNSDKICVVSHGKVAETGTHNELMSKQGLYYRLIKKSTRQ</sequence>
<evidence type="ECO:0000259" key="14">
    <source>
        <dbReference type="PROSITE" id="PS50929"/>
    </source>
</evidence>
<evidence type="ECO:0008006" key="17">
    <source>
        <dbReference type="Google" id="ProtNLM"/>
    </source>
</evidence>
<dbReference type="InterPro" id="IPR039421">
    <property type="entry name" value="Type_1_exporter"/>
</dbReference>
<name>A0A2C9K1K5_BIOGL</name>
<dbReference type="CDD" id="cd03249">
    <property type="entry name" value="ABC_MTABC3_MDL1_MDL2"/>
    <property type="match status" value="1"/>
</dbReference>
<gene>
    <name evidence="15" type="primary">106077967</name>
</gene>
<feature type="transmembrane region" description="Helical" evidence="12">
    <location>
        <begin position="283"/>
        <end position="304"/>
    </location>
</feature>
<dbReference type="CDD" id="cd18578">
    <property type="entry name" value="ABC_6TM_Pgp_ABCB1_D2_like"/>
    <property type="match status" value="1"/>
</dbReference>
<feature type="transmembrane region" description="Helical" evidence="12">
    <location>
        <begin position="398"/>
        <end position="419"/>
    </location>
</feature>
<keyword evidence="4 12" id="KW-0812">Transmembrane</keyword>
<evidence type="ECO:0000313" key="16">
    <source>
        <dbReference type="Proteomes" id="UP000076420"/>
    </source>
</evidence>
<evidence type="ECO:0000259" key="13">
    <source>
        <dbReference type="PROSITE" id="PS50893"/>
    </source>
</evidence>
<dbReference type="AlphaFoldDB" id="A0A2C9K1K5"/>
<dbReference type="PROSITE" id="PS50929">
    <property type="entry name" value="ABC_TM1F"/>
    <property type="match status" value="1"/>
</dbReference>
<evidence type="ECO:0000256" key="1">
    <source>
        <dbReference type="ARBA" id="ARBA00004141"/>
    </source>
</evidence>
<keyword evidence="6" id="KW-0547">Nucleotide-binding</keyword>
<dbReference type="OrthoDB" id="6500128at2759"/>
<keyword evidence="7" id="KW-0067">ATP-binding</keyword>
<comment type="similarity">
    <text evidence="2">Belongs to the ABC transporter superfamily. ABCB family. Multidrug resistance exporter (TC 3.A.1.201) subfamily.</text>
</comment>
<evidence type="ECO:0000256" key="6">
    <source>
        <dbReference type="ARBA" id="ARBA00022741"/>
    </source>
</evidence>
<comment type="subcellular location">
    <subcellularLocation>
        <location evidence="1">Membrane</location>
        <topology evidence="1">Multi-pass membrane protein</topology>
    </subcellularLocation>
</comment>
<reference evidence="15" key="1">
    <citation type="submission" date="2020-05" db="UniProtKB">
        <authorList>
            <consortium name="EnsemblMetazoa"/>
        </authorList>
    </citation>
    <scope>IDENTIFICATION</scope>
    <source>
        <strain evidence="15">BB02</strain>
    </source>
</reference>
<feature type="transmembrane region" description="Helical" evidence="12">
    <location>
        <begin position="359"/>
        <end position="386"/>
    </location>
</feature>
<evidence type="ECO:0000256" key="4">
    <source>
        <dbReference type="ARBA" id="ARBA00022692"/>
    </source>
</evidence>
<feature type="transmembrane region" description="Helical" evidence="12">
    <location>
        <begin position="254"/>
        <end position="277"/>
    </location>
</feature>
<evidence type="ECO:0000256" key="10">
    <source>
        <dbReference type="ARBA" id="ARBA00023136"/>
    </source>
</evidence>
<dbReference type="Pfam" id="PF00664">
    <property type="entry name" value="ABC_membrane"/>
    <property type="match status" value="2"/>
</dbReference>
<feature type="domain" description="ABC transporter" evidence="13">
    <location>
        <begin position="460"/>
        <end position="698"/>
    </location>
</feature>
<dbReference type="InterPro" id="IPR003439">
    <property type="entry name" value="ABC_transporter-like_ATP-bd"/>
</dbReference>
<dbReference type="GO" id="GO:0016324">
    <property type="term" value="C:apical plasma membrane"/>
    <property type="evidence" value="ECO:0007669"/>
    <property type="project" value="TreeGrafter"/>
</dbReference>
<dbReference type="Gene3D" id="1.20.1560.10">
    <property type="entry name" value="ABC transporter type 1, transmembrane domain"/>
    <property type="match status" value="1"/>
</dbReference>
<dbReference type="PANTHER" id="PTHR24221:SF636">
    <property type="entry name" value="BILE SALT EXPORT PUMP"/>
    <property type="match status" value="1"/>
</dbReference>
<dbReference type="SUPFAM" id="SSF52540">
    <property type="entry name" value="P-loop containing nucleoside triphosphate hydrolases"/>
    <property type="match status" value="1"/>
</dbReference>
<dbReference type="InterPro" id="IPR017871">
    <property type="entry name" value="ABC_transporter-like_CS"/>
</dbReference>
<dbReference type="SMART" id="SM00382">
    <property type="entry name" value="AAA"/>
    <property type="match status" value="1"/>
</dbReference>
<dbReference type="InterPro" id="IPR011527">
    <property type="entry name" value="ABC1_TM_dom"/>
</dbReference>
<dbReference type="EnsemblMetazoa" id="BGLB011677-RB">
    <property type="protein sequence ID" value="BGLB011677-PB"/>
    <property type="gene ID" value="BGLB011677"/>
</dbReference>
<evidence type="ECO:0000256" key="9">
    <source>
        <dbReference type="ARBA" id="ARBA00022989"/>
    </source>
</evidence>
<dbReference type="VEuPathDB" id="VectorBase:BGLAX_044559"/>
<evidence type="ECO:0000256" key="5">
    <source>
        <dbReference type="ARBA" id="ARBA00022737"/>
    </source>
</evidence>
<dbReference type="InterPro" id="IPR027417">
    <property type="entry name" value="P-loop_NTPase"/>
</dbReference>
<keyword evidence="9 12" id="KW-1133">Transmembrane helix</keyword>